<gene>
    <name evidence="2" type="ORF">B9T39_02155</name>
</gene>
<dbReference type="InterPro" id="IPR052366">
    <property type="entry name" value="GTP_Pyrophosphokinase"/>
</dbReference>
<dbReference type="GO" id="GO:0015969">
    <property type="term" value="P:guanosine tetraphosphate metabolic process"/>
    <property type="evidence" value="ECO:0007669"/>
    <property type="project" value="InterPro"/>
</dbReference>
<dbReference type="Gene3D" id="3.30.460.10">
    <property type="entry name" value="Beta Polymerase, domain 2"/>
    <property type="match status" value="1"/>
</dbReference>
<organism evidence="2 3">
    <name type="scientific">Alloscardovia macacae</name>
    <dbReference type="NCBI Taxonomy" id="1160091"/>
    <lineage>
        <taxon>Bacteria</taxon>
        <taxon>Bacillati</taxon>
        <taxon>Actinomycetota</taxon>
        <taxon>Actinomycetes</taxon>
        <taxon>Bifidobacteriales</taxon>
        <taxon>Bifidobacteriaceae</taxon>
        <taxon>Alloscardovia</taxon>
    </lineage>
</organism>
<sequence>MDMLNGIHAISRSAANRYGRILRRSAQDAVSASELNDAIRGAQLWRDQHITPTQNCFRAVLDECTDSFPQPVCTYRLKRLVSIIRKLQRTRTHLHLGELDDIGGCRLIVDTIEEAREIWVKLRERLDIKSSKGEKNYIAQPNVSGYRSHHLLTKNVVNNQSYYVEVQIRTKLQHFWSTAVEAVGEIYGMEYKSPEVRAHISGEDSERIEFFRIVSSLFALEEDSALVPGREGSYADLCSRLRSLSCSQRLIKDLESSTDDVCKVNAEVAEGDTFFLLSFSREEQILNVMSFPDWDIDEALNAYSNLEEDSTVLQMHGGLNSEMDMDTNGVLVHAQDFTQISIAYPNYSANMREFVDRAKDYLRMEI</sequence>
<feature type="domain" description="RelA/SpoT" evidence="1">
    <location>
        <begin position="75"/>
        <end position="191"/>
    </location>
</feature>
<comment type="caution">
    <text evidence="2">The sequence shown here is derived from an EMBL/GenBank/DDBJ whole genome shotgun (WGS) entry which is preliminary data.</text>
</comment>
<dbReference type="SUPFAM" id="SSF81301">
    <property type="entry name" value="Nucleotidyltransferase"/>
    <property type="match status" value="1"/>
</dbReference>
<protein>
    <recommendedName>
        <fullName evidence="1">RelA/SpoT domain-containing protein</fullName>
    </recommendedName>
</protein>
<dbReference type="OrthoDB" id="9789634at2"/>
<dbReference type="PANTHER" id="PTHR47837">
    <property type="entry name" value="GTP PYROPHOSPHOKINASE YJBM"/>
    <property type="match status" value="1"/>
</dbReference>
<dbReference type="CDD" id="cd05399">
    <property type="entry name" value="NT_Rel-Spo_like"/>
    <property type="match status" value="1"/>
</dbReference>
<reference evidence="2 3" key="1">
    <citation type="submission" date="2017-04" db="EMBL/GenBank/DDBJ databases">
        <title>Draft genome sequences of Alloscardovia macacae UMA81211 and UMA81212 isolated from the feces of a rhesus macaque (Macaca mulatta).</title>
        <authorList>
            <person name="Albert K."/>
            <person name="Sela D.A."/>
        </authorList>
    </citation>
    <scope>NUCLEOTIDE SEQUENCE [LARGE SCALE GENOMIC DNA]</scope>
    <source>
        <strain evidence="2 3">UMA81212</strain>
    </source>
</reference>
<dbReference type="AlphaFoldDB" id="A0A1Y2T059"/>
<dbReference type="EMBL" id="NEKC01000003">
    <property type="protein sequence ID" value="OTA29898.1"/>
    <property type="molecule type" value="Genomic_DNA"/>
</dbReference>
<name>A0A1Y2T059_9BIFI</name>
<proteinExistence type="predicted"/>
<evidence type="ECO:0000259" key="1">
    <source>
        <dbReference type="SMART" id="SM00954"/>
    </source>
</evidence>
<dbReference type="Pfam" id="PF04607">
    <property type="entry name" value="RelA_SpoT"/>
    <property type="match status" value="1"/>
</dbReference>
<evidence type="ECO:0000313" key="2">
    <source>
        <dbReference type="EMBL" id="OTA29898.1"/>
    </source>
</evidence>
<dbReference type="SMART" id="SM00954">
    <property type="entry name" value="RelA_SpoT"/>
    <property type="match status" value="1"/>
</dbReference>
<dbReference type="InterPro" id="IPR043519">
    <property type="entry name" value="NT_sf"/>
</dbReference>
<dbReference type="Proteomes" id="UP000243540">
    <property type="component" value="Unassembled WGS sequence"/>
</dbReference>
<accession>A0A1Y2T059</accession>
<evidence type="ECO:0000313" key="3">
    <source>
        <dbReference type="Proteomes" id="UP000243540"/>
    </source>
</evidence>
<dbReference type="PANTHER" id="PTHR47837:SF1">
    <property type="entry name" value="GTP PYROPHOSPHOKINASE YJBM"/>
    <property type="match status" value="1"/>
</dbReference>
<dbReference type="RefSeq" id="WP_086106185.1">
    <property type="nucleotide sequence ID" value="NZ_NEKB01000014.1"/>
</dbReference>
<dbReference type="STRING" id="1160091.B9T39_02155"/>
<dbReference type="InterPro" id="IPR007685">
    <property type="entry name" value="RelA_SpoT"/>
</dbReference>